<evidence type="ECO:0000256" key="1">
    <source>
        <dbReference type="SAM" id="MobiDB-lite"/>
    </source>
</evidence>
<dbReference type="Proteomes" id="UP000231194">
    <property type="component" value="Unassembled WGS sequence"/>
</dbReference>
<feature type="region of interest" description="Disordered" evidence="1">
    <location>
        <begin position="86"/>
        <end position="112"/>
    </location>
</feature>
<evidence type="ECO:0000256" key="2">
    <source>
        <dbReference type="SAM" id="Phobius"/>
    </source>
</evidence>
<keyword evidence="4" id="KW-1185">Reference proteome</keyword>
<gene>
    <name evidence="3" type="ORF">CVM73_21065</name>
</gene>
<reference evidence="3 4" key="1">
    <citation type="submission" date="2017-11" db="EMBL/GenBank/DDBJ databases">
        <title>Bradyrhizobium forestalis sp. nov., an efficient nitrogen-fixing bacterium isolated from nodules of forest legume species in the Amazon.</title>
        <authorList>
            <person name="Costa E.M."/>
            <person name="Guimaraes A."/>
            <person name="Carvalho T.S."/>
            <person name="Rodrigues T.L."/>
            <person name="Ribeiro P.R.A."/>
            <person name="Lebbe L."/>
            <person name="Willems A."/>
            <person name="Moreira F.M.S."/>
        </authorList>
    </citation>
    <scope>NUCLEOTIDE SEQUENCE [LARGE SCALE GENOMIC DNA]</scope>
    <source>
        <strain evidence="3 4">INPA54B</strain>
    </source>
</reference>
<protein>
    <submittedName>
        <fullName evidence="3">Uncharacterized protein</fullName>
    </submittedName>
</protein>
<sequence length="112" mass="11636">MPNNQQPTRPALLRIPLFRLLAINLAIGACAAALLVGGLLWLNPGHLRELIFADRAPGIALLLLLASFLITFGSAAMGSAIMAQGRKADSGKGGGHGSRLAAQDVAQRTQAQ</sequence>
<keyword evidence="2" id="KW-1133">Transmembrane helix</keyword>
<dbReference type="AlphaFoldDB" id="A0A2M8R6H8"/>
<dbReference type="EMBL" id="PGVG01000017">
    <property type="protein sequence ID" value="PJG53435.1"/>
    <property type="molecule type" value="Genomic_DNA"/>
</dbReference>
<comment type="caution">
    <text evidence="3">The sequence shown here is derived from an EMBL/GenBank/DDBJ whole genome shotgun (WGS) entry which is preliminary data.</text>
</comment>
<accession>A0A2M8R6H8</accession>
<proteinExistence type="predicted"/>
<evidence type="ECO:0000313" key="3">
    <source>
        <dbReference type="EMBL" id="PJG53435.1"/>
    </source>
</evidence>
<feature type="transmembrane region" description="Helical" evidence="2">
    <location>
        <begin position="21"/>
        <end position="42"/>
    </location>
</feature>
<name>A0A2M8R6H8_9BRAD</name>
<organism evidence="3 4">
    <name type="scientific">Bradyrhizobium forestalis</name>
    <dbReference type="NCBI Taxonomy" id="1419263"/>
    <lineage>
        <taxon>Bacteria</taxon>
        <taxon>Pseudomonadati</taxon>
        <taxon>Pseudomonadota</taxon>
        <taxon>Alphaproteobacteria</taxon>
        <taxon>Hyphomicrobiales</taxon>
        <taxon>Nitrobacteraceae</taxon>
        <taxon>Bradyrhizobium</taxon>
    </lineage>
</organism>
<feature type="transmembrane region" description="Helical" evidence="2">
    <location>
        <begin position="62"/>
        <end position="83"/>
    </location>
</feature>
<evidence type="ECO:0000313" key="4">
    <source>
        <dbReference type="Proteomes" id="UP000231194"/>
    </source>
</evidence>
<dbReference type="RefSeq" id="WP_100233770.1">
    <property type="nucleotide sequence ID" value="NZ_PGVG01000017.1"/>
</dbReference>
<keyword evidence="2" id="KW-0812">Transmembrane</keyword>
<dbReference type="OrthoDB" id="8242556at2"/>
<keyword evidence="2" id="KW-0472">Membrane</keyword>